<dbReference type="Proteomes" id="UP000229784">
    <property type="component" value="Unassembled WGS sequence"/>
</dbReference>
<dbReference type="NCBIfam" id="NF047752">
    <property type="entry name" value="MntA_antitoxin"/>
    <property type="match status" value="1"/>
</dbReference>
<dbReference type="PANTHER" id="PTHR43852:SF3">
    <property type="entry name" value="NUCLEOTIDYLTRANSFERASE"/>
    <property type="match status" value="1"/>
</dbReference>
<name>A0A2M6XUU0_9BACT</name>
<organism evidence="2 3">
    <name type="scientific">bacterium (Candidatus Gribaldobacteria) CG08_land_8_20_14_0_20_39_15</name>
    <dbReference type="NCBI Taxonomy" id="2014273"/>
    <lineage>
        <taxon>Bacteria</taxon>
        <taxon>Candidatus Gribaldobacteria</taxon>
    </lineage>
</organism>
<dbReference type="InterPro" id="IPR041633">
    <property type="entry name" value="Polbeta"/>
</dbReference>
<evidence type="ECO:0000313" key="2">
    <source>
        <dbReference type="EMBL" id="PIU15861.1"/>
    </source>
</evidence>
<feature type="domain" description="Polymerase beta nucleotidyltransferase" evidence="1">
    <location>
        <begin position="26"/>
        <end position="118"/>
    </location>
</feature>
<dbReference type="InterPro" id="IPR043519">
    <property type="entry name" value="NT_sf"/>
</dbReference>
<accession>A0A2M6XUU0</accession>
<sequence length="154" mass="18180">MCGKSSTLQRRKILGLTKTMLKYNKQKLNQIFKKHDVVFAYLFGSQVSGKTNSESDVDIAVYLDENCADFFKTRLTLIEKLQALFRKDVEVIILNEQKSIFFKFVIIKEGQVLFEQNHSKRVGFELETMRDYYDYQPFLRAYNYAYLERGLSKI</sequence>
<evidence type="ECO:0000259" key="1">
    <source>
        <dbReference type="Pfam" id="PF18765"/>
    </source>
</evidence>
<dbReference type="Pfam" id="PF18765">
    <property type="entry name" value="Polbeta"/>
    <property type="match status" value="1"/>
</dbReference>
<dbReference type="Gene3D" id="3.30.460.10">
    <property type="entry name" value="Beta Polymerase, domain 2"/>
    <property type="match status" value="1"/>
</dbReference>
<dbReference type="SUPFAM" id="SSF81301">
    <property type="entry name" value="Nucleotidyltransferase"/>
    <property type="match status" value="1"/>
</dbReference>
<dbReference type="PANTHER" id="PTHR43852">
    <property type="entry name" value="NUCLEOTIDYLTRANSFERASE"/>
    <property type="match status" value="1"/>
</dbReference>
<dbReference type="InterPro" id="IPR052930">
    <property type="entry name" value="TA_antitoxin_MntA"/>
</dbReference>
<evidence type="ECO:0000313" key="3">
    <source>
        <dbReference type="Proteomes" id="UP000229784"/>
    </source>
</evidence>
<gene>
    <name evidence="2" type="ORF">COT20_01245</name>
</gene>
<comment type="caution">
    <text evidence="2">The sequence shown here is derived from an EMBL/GenBank/DDBJ whole genome shotgun (WGS) entry which is preliminary data.</text>
</comment>
<proteinExistence type="predicted"/>
<dbReference type="CDD" id="cd05403">
    <property type="entry name" value="NT_KNTase_like"/>
    <property type="match status" value="1"/>
</dbReference>
<dbReference type="AlphaFoldDB" id="A0A2M6XUU0"/>
<reference evidence="3" key="1">
    <citation type="submission" date="2017-09" db="EMBL/GenBank/DDBJ databases">
        <title>Depth-based differentiation of microbial function through sediment-hosted aquifers and enrichment of novel symbionts in the deep terrestrial subsurface.</title>
        <authorList>
            <person name="Probst A.J."/>
            <person name="Ladd B."/>
            <person name="Jarett J.K."/>
            <person name="Geller-Mcgrath D.E."/>
            <person name="Sieber C.M.K."/>
            <person name="Emerson J.B."/>
            <person name="Anantharaman K."/>
            <person name="Thomas B.C."/>
            <person name="Malmstrom R."/>
            <person name="Stieglmeier M."/>
            <person name="Klingl A."/>
            <person name="Woyke T."/>
            <person name="Ryan C.M."/>
            <person name="Banfield J.F."/>
        </authorList>
    </citation>
    <scope>NUCLEOTIDE SEQUENCE [LARGE SCALE GENOMIC DNA]</scope>
</reference>
<dbReference type="EMBL" id="PEXQ01000030">
    <property type="protein sequence ID" value="PIU15861.1"/>
    <property type="molecule type" value="Genomic_DNA"/>
</dbReference>
<protein>
    <recommendedName>
        <fullName evidence="1">Polymerase beta nucleotidyltransferase domain-containing protein</fullName>
    </recommendedName>
</protein>